<feature type="compositionally biased region" description="Low complexity" evidence="1">
    <location>
        <begin position="19"/>
        <end position="39"/>
    </location>
</feature>
<dbReference type="OrthoDB" id="164705at2759"/>
<feature type="compositionally biased region" description="Basic and acidic residues" evidence="1">
    <location>
        <begin position="9"/>
        <end position="18"/>
    </location>
</feature>
<evidence type="ECO:0000313" key="3">
    <source>
        <dbReference type="Proteomes" id="UP000694044"/>
    </source>
</evidence>
<comment type="caution">
    <text evidence="2">The sequence shown here is derived from an EMBL/GenBank/DDBJ whole genome shotgun (WGS) entry which is preliminary data.</text>
</comment>
<feature type="region of interest" description="Disordered" evidence="1">
    <location>
        <begin position="95"/>
        <end position="125"/>
    </location>
</feature>
<protein>
    <submittedName>
        <fullName evidence="2">Uncharacterized protein</fullName>
    </submittedName>
</protein>
<evidence type="ECO:0000256" key="1">
    <source>
        <dbReference type="SAM" id="MobiDB-lite"/>
    </source>
</evidence>
<sequence length="265" mass="28323">MNSPVPAWTRERHGRMEAARSLLRSSPAPSPVRSAPQQSTRRRELLNLSGHSSGGSAADTATWASPSAARARARPSNLHAAVRASPSFALSRRDAAAPLRTPVERVSRAPVQSRTTQATQTDPDAELKGLRPDAVVHLGAFGEVGAMTVETVDFLIRVLEDVGAPVNAVERKQELLVSGEDRLIHVKASYAVAEDGDDASEETQRATTSKVARLQLDSTNNGGVGVTELVRSHSYEALVQLEGILEARHNRLMSDGLLETADATS</sequence>
<feature type="compositionally biased region" description="Polar residues" evidence="1">
    <location>
        <begin position="110"/>
        <end position="122"/>
    </location>
</feature>
<feature type="region of interest" description="Disordered" evidence="1">
    <location>
        <begin position="1"/>
        <end position="78"/>
    </location>
</feature>
<feature type="compositionally biased region" description="Low complexity" evidence="1">
    <location>
        <begin position="49"/>
        <end position="76"/>
    </location>
</feature>
<evidence type="ECO:0000313" key="2">
    <source>
        <dbReference type="EMBL" id="KAG7392994.1"/>
    </source>
</evidence>
<reference evidence="2" key="1">
    <citation type="submission" date="2021-02" db="EMBL/GenBank/DDBJ databases">
        <authorList>
            <person name="Palmer J.M."/>
        </authorList>
    </citation>
    <scope>NUCLEOTIDE SEQUENCE</scope>
    <source>
        <strain evidence="2">SCRP734</strain>
    </source>
</reference>
<organism evidence="2 3">
    <name type="scientific">Phytophthora pseudosyringae</name>
    <dbReference type="NCBI Taxonomy" id="221518"/>
    <lineage>
        <taxon>Eukaryota</taxon>
        <taxon>Sar</taxon>
        <taxon>Stramenopiles</taxon>
        <taxon>Oomycota</taxon>
        <taxon>Peronosporomycetes</taxon>
        <taxon>Peronosporales</taxon>
        <taxon>Peronosporaceae</taxon>
        <taxon>Phytophthora</taxon>
    </lineage>
</organism>
<proteinExistence type="predicted"/>
<dbReference type="AlphaFoldDB" id="A0A8T1WKQ4"/>
<accession>A0A8T1WKQ4</accession>
<gene>
    <name evidence="2" type="ORF">PHYPSEUDO_013482</name>
</gene>
<dbReference type="Proteomes" id="UP000694044">
    <property type="component" value="Unassembled WGS sequence"/>
</dbReference>
<name>A0A8T1WKQ4_9STRA</name>
<dbReference type="EMBL" id="JAGDFM010000007">
    <property type="protein sequence ID" value="KAG7392994.1"/>
    <property type="molecule type" value="Genomic_DNA"/>
</dbReference>
<keyword evidence="3" id="KW-1185">Reference proteome</keyword>